<feature type="transmembrane region" description="Helical" evidence="9">
    <location>
        <begin position="243"/>
        <end position="261"/>
    </location>
</feature>
<keyword evidence="4" id="KW-0808">Transferase</keyword>
<accession>A0ABS4XB12</accession>
<evidence type="ECO:0000259" key="10">
    <source>
        <dbReference type="Pfam" id="PF13231"/>
    </source>
</evidence>
<feature type="transmembrane region" description="Helical" evidence="9">
    <location>
        <begin position="219"/>
        <end position="236"/>
    </location>
</feature>
<feature type="transmembrane region" description="Helical" evidence="9">
    <location>
        <begin position="384"/>
        <end position="406"/>
    </location>
</feature>
<evidence type="ECO:0000256" key="8">
    <source>
        <dbReference type="SAM" id="MobiDB-lite"/>
    </source>
</evidence>
<dbReference type="PANTHER" id="PTHR33908">
    <property type="entry name" value="MANNOSYLTRANSFERASE YKCB-RELATED"/>
    <property type="match status" value="1"/>
</dbReference>
<dbReference type="Pfam" id="PF13231">
    <property type="entry name" value="PMT_2"/>
    <property type="match status" value="1"/>
</dbReference>
<feature type="transmembrane region" description="Helical" evidence="9">
    <location>
        <begin position="413"/>
        <end position="431"/>
    </location>
</feature>
<feature type="transmembrane region" description="Helical" evidence="9">
    <location>
        <begin position="119"/>
        <end position="138"/>
    </location>
</feature>
<sequence length="646" mass="68508">MMSTRAPASEDGPHPHNSRQSATKSHPGGLHAAPGRTRPLDRLLLATLLVGTGMLYLWNLGANGWANAYYSAAAQAGAQDWTAFLFGSFDWANSITVDKPPASLWIPALSVRFFGLNTYSVLVPQVLMGIASVFLLYATVTRVAGRRAGLLAGLVLALTPVALLMFRYNNPEALLVLLMTAAAYCLLRALQAIGGRALSWLLLAGALLGLGFLTKQMQVFLVVPGFAAAYLLTARVRWGQRVLHLLAAGAAMAVAAGRWLVLVELWPAATRPYIGGSQTNSILELTFGYNGLGRLNGDLVGSVGNPNRRTPGAWRLFTGNFSTQISWLIPAALILLAGTIWILWGTRAWRNRPGREFLGLVIAYGTWLVGTGLVFSFMQGTIHHYYSAALAPPVAALVGMGAWLMWKNRNRPVAMLALAASIVAAGYWAGAVVEHDPTFIRSWADELLLLSVAGALLLLACAWWPRKRSAVRFLLPVAVALSLVAALAAPAAYSVATTLGARTGALVLAGPVEQGTPPAQPGGGLLRVTVPGPGALEMLRADAGDYRWAAATTGANNAAGYQLGAGVPVMPVGGFNGTDPYPTLAQFKEYVAAGQIHYWITGRISHEANGGSKEPLLIRDWVEANFTGNKVDGSVFYDLTVPPSGG</sequence>
<feature type="transmembrane region" description="Helical" evidence="9">
    <location>
        <begin position="443"/>
        <end position="464"/>
    </location>
</feature>
<evidence type="ECO:0000256" key="9">
    <source>
        <dbReference type="SAM" id="Phobius"/>
    </source>
</evidence>
<dbReference type="InterPro" id="IPR056785">
    <property type="entry name" value="YkcA/B-like_C"/>
</dbReference>
<protein>
    <submittedName>
        <fullName evidence="12">4-amino-4-deoxy-L-arabinose transferase-like glycosyltransferase</fullName>
    </submittedName>
</protein>
<gene>
    <name evidence="12" type="ORF">JOF47_001173</name>
</gene>
<dbReference type="PANTHER" id="PTHR33908:SF3">
    <property type="entry name" value="UNDECAPRENYL PHOSPHATE-ALPHA-4-AMINO-4-DEOXY-L-ARABINOSE ARABINOSYL TRANSFERASE"/>
    <property type="match status" value="1"/>
</dbReference>
<feature type="transmembrane region" description="Helical" evidence="9">
    <location>
        <begin position="357"/>
        <end position="378"/>
    </location>
</feature>
<comment type="caution">
    <text evidence="12">The sequence shown here is derived from an EMBL/GenBank/DDBJ whole genome shotgun (WGS) entry which is preliminary data.</text>
</comment>
<feature type="transmembrane region" description="Helical" evidence="9">
    <location>
        <begin position="473"/>
        <end position="493"/>
    </location>
</feature>
<evidence type="ECO:0000313" key="12">
    <source>
        <dbReference type="EMBL" id="MBP2385662.1"/>
    </source>
</evidence>
<evidence type="ECO:0000256" key="3">
    <source>
        <dbReference type="ARBA" id="ARBA00022676"/>
    </source>
</evidence>
<feature type="transmembrane region" description="Helical" evidence="9">
    <location>
        <begin position="43"/>
        <end position="61"/>
    </location>
</feature>
<feature type="transmembrane region" description="Helical" evidence="9">
    <location>
        <begin position="325"/>
        <end position="345"/>
    </location>
</feature>
<keyword evidence="6 9" id="KW-1133">Transmembrane helix</keyword>
<feature type="transmembrane region" description="Helical" evidence="9">
    <location>
        <begin position="174"/>
        <end position="190"/>
    </location>
</feature>
<evidence type="ECO:0000256" key="4">
    <source>
        <dbReference type="ARBA" id="ARBA00022679"/>
    </source>
</evidence>
<dbReference type="Pfam" id="PF24878">
    <property type="entry name" value="YkcB_C"/>
    <property type="match status" value="1"/>
</dbReference>
<evidence type="ECO:0000256" key="7">
    <source>
        <dbReference type="ARBA" id="ARBA00023136"/>
    </source>
</evidence>
<dbReference type="Proteomes" id="UP001296993">
    <property type="component" value="Unassembled WGS sequence"/>
</dbReference>
<evidence type="ECO:0000259" key="11">
    <source>
        <dbReference type="Pfam" id="PF24878"/>
    </source>
</evidence>
<reference evidence="12 13" key="1">
    <citation type="submission" date="2021-03" db="EMBL/GenBank/DDBJ databases">
        <title>Sequencing the genomes of 1000 actinobacteria strains.</title>
        <authorList>
            <person name="Klenk H.-P."/>
        </authorList>
    </citation>
    <scope>NUCLEOTIDE SEQUENCE [LARGE SCALE GENOMIC DNA]</scope>
    <source>
        <strain evidence="12 13">DSM 15797</strain>
    </source>
</reference>
<evidence type="ECO:0000256" key="6">
    <source>
        <dbReference type="ARBA" id="ARBA00022989"/>
    </source>
</evidence>
<keyword evidence="13" id="KW-1185">Reference proteome</keyword>
<keyword evidence="2" id="KW-1003">Cell membrane</keyword>
<dbReference type="InterPro" id="IPR038731">
    <property type="entry name" value="RgtA/B/C-like"/>
</dbReference>
<comment type="subcellular location">
    <subcellularLocation>
        <location evidence="1">Cell membrane</location>
        <topology evidence="1">Multi-pass membrane protein</topology>
    </subcellularLocation>
</comment>
<evidence type="ECO:0000256" key="2">
    <source>
        <dbReference type="ARBA" id="ARBA00022475"/>
    </source>
</evidence>
<feature type="region of interest" description="Disordered" evidence="8">
    <location>
        <begin position="1"/>
        <end position="35"/>
    </location>
</feature>
<feature type="domain" description="Putative mannosyltransferase YkcA/B-like C-terminal" evidence="11">
    <location>
        <begin position="536"/>
        <end position="625"/>
    </location>
</feature>
<name>A0ABS4XB12_9MICC</name>
<feature type="transmembrane region" description="Helical" evidence="9">
    <location>
        <begin position="150"/>
        <end position="168"/>
    </location>
</feature>
<keyword evidence="3" id="KW-0328">Glycosyltransferase</keyword>
<keyword evidence="7 9" id="KW-0472">Membrane</keyword>
<evidence type="ECO:0000313" key="13">
    <source>
        <dbReference type="Proteomes" id="UP001296993"/>
    </source>
</evidence>
<proteinExistence type="predicted"/>
<feature type="domain" description="Glycosyltransferase RgtA/B/C/D-like" evidence="10">
    <location>
        <begin position="98"/>
        <end position="255"/>
    </location>
</feature>
<feature type="transmembrane region" description="Helical" evidence="9">
    <location>
        <begin position="197"/>
        <end position="213"/>
    </location>
</feature>
<dbReference type="EMBL" id="JAGIOF010000001">
    <property type="protein sequence ID" value="MBP2385662.1"/>
    <property type="molecule type" value="Genomic_DNA"/>
</dbReference>
<keyword evidence="5 9" id="KW-0812">Transmembrane</keyword>
<evidence type="ECO:0000256" key="5">
    <source>
        <dbReference type="ARBA" id="ARBA00022692"/>
    </source>
</evidence>
<evidence type="ECO:0000256" key="1">
    <source>
        <dbReference type="ARBA" id="ARBA00004651"/>
    </source>
</evidence>
<dbReference type="InterPro" id="IPR050297">
    <property type="entry name" value="LipidA_mod_glycosyltrf_83"/>
</dbReference>
<organism evidence="12 13">
    <name type="scientific">Paeniglutamicibacter kerguelensis</name>
    <dbReference type="NCBI Taxonomy" id="254788"/>
    <lineage>
        <taxon>Bacteria</taxon>
        <taxon>Bacillati</taxon>
        <taxon>Actinomycetota</taxon>
        <taxon>Actinomycetes</taxon>
        <taxon>Micrococcales</taxon>
        <taxon>Micrococcaceae</taxon>
        <taxon>Paeniglutamicibacter</taxon>
    </lineage>
</organism>
<dbReference type="RefSeq" id="WP_209996547.1">
    <property type="nucleotide sequence ID" value="NZ_BAAAJY010000007.1"/>
</dbReference>